<evidence type="ECO:0000313" key="2">
    <source>
        <dbReference type="Proteomes" id="UP001174196"/>
    </source>
</evidence>
<organism evidence="1 2">
    <name type="scientific">Polycladomyces subterraneus</name>
    <dbReference type="NCBI Taxonomy" id="1016997"/>
    <lineage>
        <taxon>Bacteria</taxon>
        <taxon>Bacillati</taxon>
        <taxon>Bacillota</taxon>
        <taxon>Bacilli</taxon>
        <taxon>Bacillales</taxon>
        <taxon>Thermoactinomycetaceae</taxon>
        <taxon>Polycladomyces</taxon>
    </lineage>
</organism>
<proteinExistence type="predicted"/>
<name>A0ABT8IJT9_9BACL</name>
<dbReference type="EMBL" id="JANRHH010000017">
    <property type="protein sequence ID" value="MDN4592990.1"/>
    <property type="molecule type" value="Genomic_DNA"/>
</dbReference>
<evidence type="ECO:0008006" key="3">
    <source>
        <dbReference type="Google" id="ProtNLM"/>
    </source>
</evidence>
<protein>
    <recommendedName>
        <fullName evidence="3">Major facilitator superfamily (MFS) profile domain-containing protein</fullName>
    </recommendedName>
</protein>
<sequence length="46" mass="5049">MPILIHYQYGLNQVEASSFVTACVSGSLVHPIGSWLSDRIGGFAYY</sequence>
<gene>
    <name evidence="1" type="ORF">NWF35_03560</name>
</gene>
<comment type="caution">
    <text evidence="1">The sequence shown here is derived from an EMBL/GenBank/DDBJ whole genome shotgun (WGS) entry which is preliminary data.</text>
</comment>
<dbReference type="Proteomes" id="UP001174196">
    <property type="component" value="Unassembled WGS sequence"/>
</dbReference>
<reference evidence="1" key="1">
    <citation type="submission" date="2022-08" db="EMBL/GenBank/DDBJ databases">
        <title>Polycladomyces zharkentsis sp. nov., a novel thermophilic CMC and starch-degrading bacterium isolated from a geothermal spring in Kazakhstan.</title>
        <authorList>
            <person name="Mashzhan A."/>
            <person name="Kistaubaeva A."/>
            <person name="Javier-Lopez R."/>
            <person name="Birkeland N.-K."/>
        </authorList>
    </citation>
    <scope>NUCLEOTIDE SEQUENCE</scope>
    <source>
        <strain evidence="1">KSR 13</strain>
    </source>
</reference>
<dbReference type="RefSeq" id="WP_301237703.1">
    <property type="nucleotide sequence ID" value="NZ_JANRHH010000017.1"/>
</dbReference>
<accession>A0ABT8IJT9</accession>
<evidence type="ECO:0000313" key="1">
    <source>
        <dbReference type="EMBL" id="MDN4592990.1"/>
    </source>
</evidence>
<keyword evidence="2" id="KW-1185">Reference proteome</keyword>